<organism evidence="2 3">
    <name type="scientific">Tilletiopsis washingtonensis</name>
    <dbReference type="NCBI Taxonomy" id="58919"/>
    <lineage>
        <taxon>Eukaryota</taxon>
        <taxon>Fungi</taxon>
        <taxon>Dikarya</taxon>
        <taxon>Basidiomycota</taxon>
        <taxon>Ustilaginomycotina</taxon>
        <taxon>Exobasidiomycetes</taxon>
        <taxon>Entylomatales</taxon>
        <taxon>Entylomatales incertae sedis</taxon>
        <taxon>Tilletiopsis</taxon>
    </lineage>
</organism>
<name>A0A316ZGC5_9BASI</name>
<feature type="compositionally biased region" description="Low complexity" evidence="1">
    <location>
        <begin position="26"/>
        <end position="40"/>
    </location>
</feature>
<reference evidence="2 3" key="1">
    <citation type="journal article" date="2018" name="Mol. Biol. Evol.">
        <title>Broad Genomic Sampling Reveals a Smut Pathogenic Ancestry of the Fungal Clade Ustilaginomycotina.</title>
        <authorList>
            <person name="Kijpornyongpan T."/>
            <person name="Mondo S.J."/>
            <person name="Barry K."/>
            <person name="Sandor L."/>
            <person name="Lee J."/>
            <person name="Lipzen A."/>
            <person name="Pangilinan J."/>
            <person name="LaButti K."/>
            <person name="Hainaut M."/>
            <person name="Henrissat B."/>
            <person name="Grigoriev I.V."/>
            <person name="Spatafora J.W."/>
            <person name="Aime M.C."/>
        </authorList>
    </citation>
    <scope>NUCLEOTIDE SEQUENCE [LARGE SCALE GENOMIC DNA]</scope>
    <source>
        <strain evidence="2 3">MCA 4186</strain>
    </source>
</reference>
<feature type="compositionally biased region" description="Basic residues" evidence="1">
    <location>
        <begin position="94"/>
        <end position="103"/>
    </location>
</feature>
<gene>
    <name evidence="2" type="ORF">FA09DRAFT_181470</name>
</gene>
<accession>A0A316ZGC5</accession>
<proteinExistence type="predicted"/>
<sequence length="282" mass="30482">MLPRPAAAAAPSRSPHHAAGLRCGGVSAVSRQRAAASSERSVWDPVRVVREPRTGAQPHRRSISINADGPWRGMQLQGACIHQQRSVLHIRPAPHRGQTHRGRGAALASGPQRAGAGPSSERPCQRHAVLRQAAAQATTLHDAGAVAWPAPCSASSAPSQMQLRQGAVSSARQEERRACQPQWSARQHTPVQPPCRRERQVPQRARGSGRSPARGPAQGSTCACIWRGPRRGRRLRRAQGLARLPRAPEAERSAAPRRTLSAQPSERSRVQMQHHCQVQRGG</sequence>
<evidence type="ECO:0000313" key="2">
    <source>
        <dbReference type="EMBL" id="PWO00297.1"/>
    </source>
</evidence>
<feature type="compositionally biased region" description="Polar residues" evidence="1">
    <location>
        <begin position="160"/>
        <end position="171"/>
    </location>
</feature>
<evidence type="ECO:0000313" key="3">
    <source>
        <dbReference type="Proteomes" id="UP000245946"/>
    </source>
</evidence>
<dbReference type="Proteomes" id="UP000245946">
    <property type="component" value="Unassembled WGS sequence"/>
</dbReference>
<feature type="region of interest" description="Disordered" evidence="1">
    <location>
        <begin position="238"/>
        <end position="282"/>
    </location>
</feature>
<feature type="compositionally biased region" description="Low complexity" evidence="1">
    <location>
        <begin position="1"/>
        <end position="13"/>
    </location>
</feature>
<evidence type="ECO:0000256" key="1">
    <source>
        <dbReference type="SAM" id="MobiDB-lite"/>
    </source>
</evidence>
<feature type="region of interest" description="Disordered" evidence="1">
    <location>
        <begin position="94"/>
        <end position="123"/>
    </location>
</feature>
<feature type="region of interest" description="Disordered" evidence="1">
    <location>
        <begin position="155"/>
        <end position="225"/>
    </location>
</feature>
<protein>
    <submittedName>
        <fullName evidence="2">Uncharacterized protein</fullName>
    </submittedName>
</protein>
<dbReference type="AlphaFoldDB" id="A0A316ZGC5"/>
<feature type="compositionally biased region" description="Polar residues" evidence="1">
    <location>
        <begin position="260"/>
        <end position="276"/>
    </location>
</feature>
<feature type="region of interest" description="Disordered" evidence="1">
    <location>
        <begin position="1"/>
        <end position="41"/>
    </location>
</feature>
<feature type="compositionally biased region" description="Low complexity" evidence="1">
    <location>
        <begin position="204"/>
        <end position="217"/>
    </location>
</feature>
<feature type="compositionally biased region" description="Polar residues" evidence="1">
    <location>
        <begin position="181"/>
        <end position="190"/>
    </location>
</feature>
<dbReference type="GeneID" id="37266877"/>
<keyword evidence="3" id="KW-1185">Reference proteome</keyword>
<dbReference type="RefSeq" id="XP_025600575.1">
    <property type="nucleotide sequence ID" value="XM_025739331.1"/>
</dbReference>
<dbReference type="EMBL" id="KZ819285">
    <property type="protein sequence ID" value="PWO00297.1"/>
    <property type="molecule type" value="Genomic_DNA"/>
</dbReference>